<dbReference type="EMBL" id="JAABOA010002914">
    <property type="protein sequence ID" value="KAF9579251.1"/>
    <property type="molecule type" value="Genomic_DNA"/>
</dbReference>
<name>A0A9P6KBY3_9FUNG</name>
<feature type="compositionally biased region" description="Basic and acidic residues" evidence="1">
    <location>
        <begin position="332"/>
        <end position="353"/>
    </location>
</feature>
<gene>
    <name evidence="2" type="ORF">BGW38_004570</name>
</gene>
<dbReference type="AlphaFoldDB" id="A0A9P6KBY3"/>
<comment type="caution">
    <text evidence="2">The sequence shown here is derived from an EMBL/GenBank/DDBJ whole genome shotgun (WGS) entry which is preliminary data.</text>
</comment>
<feature type="region of interest" description="Disordered" evidence="1">
    <location>
        <begin position="163"/>
        <end position="182"/>
    </location>
</feature>
<feature type="region of interest" description="Disordered" evidence="1">
    <location>
        <begin position="321"/>
        <end position="400"/>
    </location>
</feature>
<sequence>MGKMVAVPGPIISLPRKRTDSSTSTYSSRSEGDTNTLSSAIKTRPSSSYQNQTGSFGINPQPGTRQPFSLKTAPPQQSPINEKVLSNPYRVAFLNNCEFTPPIVPGYEFKRGSQIGSNGIIYGIRKSDGIEVTGKMLHSQMILQHEHRILKRLQLTNAQYCTKTSPPAQPSLPTDMTSDSDVTMDTPATQPTLETSTSLKQELPEMEFVQGEKYFNRIVEDFIDLENSDMSILIMRSLGPDLLSTRLDWLNDLGKHGGRQHPDIPLEIVDGSPFSSVYVFLIFFLKAAYVLEELQNAKIAHLAICPTAIHWAPPETEARLAENQKISRVNGKNRDRDKSTAEDMEKNRDKDMDENGSSEDTERIADGQTRRWQEHDPNALYHDPSPPSDPSSSGAKSATRNWDINDTKLRLIDFTHSKILSHERARAPNNIVEWQIPGYMEYHL</sequence>
<feature type="region of interest" description="Disordered" evidence="1">
    <location>
        <begin position="1"/>
        <end position="80"/>
    </location>
</feature>
<dbReference type="Proteomes" id="UP000780801">
    <property type="component" value="Unassembled WGS sequence"/>
</dbReference>
<protein>
    <submittedName>
        <fullName evidence="2">Uncharacterized protein</fullName>
    </submittedName>
</protein>
<keyword evidence="3" id="KW-1185">Reference proteome</keyword>
<accession>A0A9P6KBY3</accession>
<feature type="compositionally biased region" description="Polar residues" evidence="1">
    <location>
        <begin position="33"/>
        <end position="80"/>
    </location>
</feature>
<feature type="compositionally biased region" description="Basic and acidic residues" evidence="1">
    <location>
        <begin position="360"/>
        <end position="377"/>
    </location>
</feature>
<evidence type="ECO:0000313" key="2">
    <source>
        <dbReference type="EMBL" id="KAF9579251.1"/>
    </source>
</evidence>
<evidence type="ECO:0000256" key="1">
    <source>
        <dbReference type="SAM" id="MobiDB-lite"/>
    </source>
</evidence>
<evidence type="ECO:0000313" key="3">
    <source>
        <dbReference type="Proteomes" id="UP000780801"/>
    </source>
</evidence>
<dbReference type="OrthoDB" id="60033at2759"/>
<feature type="non-terminal residue" evidence="2">
    <location>
        <position position="444"/>
    </location>
</feature>
<reference evidence="2" key="1">
    <citation type="journal article" date="2020" name="Fungal Divers.">
        <title>Resolving the Mortierellaceae phylogeny through synthesis of multi-gene phylogenetics and phylogenomics.</title>
        <authorList>
            <person name="Vandepol N."/>
            <person name="Liber J."/>
            <person name="Desiro A."/>
            <person name="Na H."/>
            <person name="Kennedy M."/>
            <person name="Barry K."/>
            <person name="Grigoriev I.V."/>
            <person name="Miller A.N."/>
            <person name="O'Donnell K."/>
            <person name="Stajich J.E."/>
            <person name="Bonito G."/>
        </authorList>
    </citation>
    <scope>NUCLEOTIDE SEQUENCE</scope>
    <source>
        <strain evidence="2">KOD1015</strain>
    </source>
</reference>
<organism evidence="2 3">
    <name type="scientific">Lunasporangiospora selenospora</name>
    <dbReference type="NCBI Taxonomy" id="979761"/>
    <lineage>
        <taxon>Eukaryota</taxon>
        <taxon>Fungi</taxon>
        <taxon>Fungi incertae sedis</taxon>
        <taxon>Mucoromycota</taxon>
        <taxon>Mortierellomycotina</taxon>
        <taxon>Mortierellomycetes</taxon>
        <taxon>Mortierellales</taxon>
        <taxon>Mortierellaceae</taxon>
        <taxon>Lunasporangiospora</taxon>
    </lineage>
</organism>
<proteinExistence type="predicted"/>